<accession>A0A552WJU9</accession>
<keyword evidence="1" id="KW-0812">Transmembrane</keyword>
<feature type="transmembrane region" description="Helical" evidence="1">
    <location>
        <begin position="200"/>
        <end position="222"/>
    </location>
</feature>
<evidence type="ECO:0000256" key="1">
    <source>
        <dbReference type="SAM" id="Phobius"/>
    </source>
</evidence>
<feature type="transmembrane region" description="Helical" evidence="1">
    <location>
        <begin position="242"/>
        <end position="260"/>
    </location>
</feature>
<proteinExistence type="predicted"/>
<keyword evidence="3" id="KW-1185">Reference proteome</keyword>
<dbReference type="Proteomes" id="UP000318693">
    <property type="component" value="Unassembled WGS sequence"/>
</dbReference>
<feature type="transmembrane region" description="Helical" evidence="1">
    <location>
        <begin position="116"/>
        <end position="141"/>
    </location>
</feature>
<feature type="transmembrane region" description="Helical" evidence="1">
    <location>
        <begin position="77"/>
        <end position="96"/>
    </location>
</feature>
<protein>
    <submittedName>
        <fullName evidence="2">Uncharacterized protein</fullName>
    </submittedName>
</protein>
<organism evidence="2 3">
    <name type="scientific">Georgenia yuyongxinii</name>
    <dbReference type="NCBI Taxonomy" id="2589797"/>
    <lineage>
        <taxon>Bacteria</taxon>
        <taxon>Bacillati</taxon>
        <taxon>Actinomycetota</taxon>
        <taxon>Actinomycetes</taxon>
        <taxon>Micrococcales</taxon>
        <taxon>Bogoriellaceae</taxon>
        <taxon>Georgenia</taxon>
    </lineage>
</organism>
<feature type="transmembrane region" description="Helical" evidence="1">
    <location>
        <begin position="34"/>
        <end position="65"/>
    </location>
</feature>
<keyword evidence="1" id="KW-0472">Membrane</keyword>
<evidence type="ECO:0000313" key="3">
    <source>
        <dbReference type="Proteomes" id="UP000318693"/>
    </source>
</evidence>
<keyword evidence="1" id="KW-1133">Transmembrane helix</keyword>
<evidence type="ECO:0000313" key="2">
    <source>
        <dbReference type="EMBL" id="TRW43017.1"/>
    </source>
</evidence>
<name>A0A552WJU9_9MICO</name>
<dbReference type="EMBL" id="VJXR01000111">
    <property type="protein sequence ID" value="TRW43017.1"/>
    <property type="molecule type" value="Genomic_DNA"/>
</dbReference>
<dbReference type="RefSeq" id="WP_143420058.1">
    <property type="nucleotide sequence ID" value="NZ_VJXR01000111.1"/>
</dbReference>
<sequence>MIASFLLLLVGTTDAVRSGGWPRGARRAALGLSWLVLAVLGVWGLGLAGLPVLSCLVLAAVWTLLMPVDDGPRPRRLWPAVILVVLVAVGASYGAAADESGLLADLYADTRLDVLGSVSLSSVVAAVAVAVFLTVSGNIIARAALGRALQDDARTVPAAPRAWELRIRGRRVGSVEPPAHPEARDATLRGGRLIGPLERLLIVLLALGGAQAIIAAVLAAKGIVRFPEISEDRRSGSKAEEFLIGSLASWALAAAAVVYLKALA</sequence>
<comment type="caution">
    <text evidence="2">The sequence shown here is derived from an EMBL/GenBank/DDBJ whole genome shotgun (WGS) entry which is preliminary data.</text>
</comment>
<dbReference type="AlphaFoldDB" id="A0A552WJU9"/>
<reference evidence="2 3" key="1">
    <citation type="submission" date="2019-07" db="EMBL/GenBank/DDBJ databases">
        <title>Georgenia wutianyii sp. nov. and Georgenia *** sp. nov. isolated from plateau pika (Ochotona curzoniae) in the Qinghai-Tibet plateau of China.</title>
        <authorList>
            <person name="Tian Z."/>
        </authorList>
    </citation>
    <scope>NUCLEOTIDE SEQUENCE [LARGE SCALE GENOMIC DNA]</scope>
    <source>
        <strain evidence="2 3">Z446</strain>
    </source>
</reference>
<gene>
    <name evidence="2" type="ORF">FJ693_19305</name>
</gene>